<feature type="coiled-coil region" evidence="1">
    <location>
        <begin position="79"/>
        <end position="106"/>
    </location>
</feature>
<name>A0A9N8PEK4_9PEZI</name>
<accession>A0A9N8PEK4</accession>
<protein>
    <recommendedName>
        <fullName evidence="4">Exocyst complex component Sec6</fullName>
    </recommendedName>
</protein>
<gene>
    <name evidence="2" type="ORF">AWRI4233_LOCUS3737</name>
</gene>
<evidence type="ECO:0000313" key="2">
    <source>
        <dbReference type="EMBL" id="CAD0092537.1"/>
    </source>
</evidence>
<evidence type="ECO:0000313" key="3">
    <source>
        <dbReference type="Proteomes" id="UP000714618"/>
    </source>
</evidence>
<keyword evidence="3" id="KW-1185">Reference proteome</keyword>
<dbReference type="PANTHER" id="PTHR21292:SF1">
    <property type="entry name" value="EXOCYST COMPLEX COMPONENT 3"/>
    <property type="match status" value="1"/>
</dbReference>
<evidence type="ECO:0000256" key="1">
    <source>
        <dbReference type="SAM" id="Coils"/>
    </source>
</evidence>
<dbReference type="GO" id="GO:0006887">
    <property type="term" value="P:exocytosis"/>
    <property type="evidence" value="ECO:0007669"/>
    <property type="project" value="InterPro"/>
</dbReference>
<sequence length="664" mass="76548">MNDTDDKAAVDGQLRIGLKEQLEITQQGMSSINDGQHTVNLIKDEMIKIDRLCVEAQNMIQDFPFVDKVAQTHRNFALVEDMKAQIESFGRNLDELENLLREDDENTEIQDNLLAIHYGLTKLRDIRDIALDSIKSSTEDSGTELINNLQLGETGATLQDHFTRLDDVIDWFDEHVGTACLNLIPLVQSGNNGIIVRLALIVEKEEEKDRQVEALQHAHREFKDLASRFKSMNAGQKELRGYKDNVRWYFNDLNTVKLGMQTLMPRKWRIFKTYVGIYHRLMHDFLMSKVQDDQLNPPHMLAIVHWVAKYYAKMDKLGVSADQLHPHVIDDREADIIREYRSLITNAVEQWMDRMSTTDRQTFLERKENTLDTDAEGHLRTKTLGDLWRMLREQLTVASSSDRPDVVEGVVESMMRALQSRQSMWQQLIDSETQKYTSPTMPQAEQEGLQPLQDWLVAIANDQIACIDDQEDQGQISYLTTFRREYETIVTPAYALSSNTELDTLRDGYVDLDYLADYSDVLHPSLRDVLVEELADELLVRYLSAIRNRGVKFRRGDPFNEKIKDDVLTVFNFFSTQEASFPAIKDKWRAVNAFVELLNAEKGPAVADAYEQFKQENWDLQIGWVEAVLRTRDDCDRSLIGLVKARAAEVEVERGMETVMSKVR</sequence>
<dbReference type="GO" id="GO:0000149">
    <property type="term" value="F:SNARE binding"/>
    <property type="evidence" value="ECO:0007669"/>
    <property type="project" value="TreeGrafter"/>
</dbReference>
<proteinExistence type="predicted"/>
<dbReference type="GO" id="GO:0051601">
    <property type="term" value="P:exocyst localization"/>
    <property type="evidence" value="ECO:0007669"/>
    <property type="project" value="TreeGrafter"/>
</dbReference>
<organism evidence="2 3">
    <name type="scientific">Aureobasidium mustum</name>
    <dbReference type="NCBI Taxonomy" id="2773714"/>
    <lineage>
        <taxon>Eukaryota</taxon>
        <taxon>Fungi</taxon>
        <taxon>Dikarya</taxon>
        <taxon>Ascomycota</taxon>
        <taxon>Pezizomycotina</taxon>
        <taxon>Dothideomycetes</taxon>
        <taxon>Dothideomycetidae</taxon>
        <taxon>Dothideales</taxon>
        <taxon>Saccotheciaceae</taxon>
        <taxon>Aureobasidium</taxon>
    </lineage>
</organism>
<dbReference type="Gene3D" id="1.10.357.50">
    <property type="match status" value="1"/>
</dbReference>
<keyword evidence="1" id="KW-0175">Coiled coil</keyword>
<dbReference type="Pfam" id="PF06046">
    <property type="entry name" value="Sec6"/>
    <property type="match status" value="2"/>
</dbReference>
<dbReference type="PANTHER" id="PTHR21292">
    <property type="entry name" value="EXOCYST COMPLEX COMPONENT SEC6-RELATED"/>
    <property type="match status" value="1"/>
</dbReference>
<dbReference type="Proteomes" id="UP000714618">
    <property type="component" value="Unassembled WGS sequence"/>
</dbReference>
<dbReference type="InterPro" id="IPR010326">
    <property type="entry name" value="EXOC3/Sec6"/>
</dbReference>
<dbReference type="EMBL" id="CAIJEO010000005">
    <property type="protein sequence ID" value="CAD0092537.1"/>
    <property type="molecule type" value="Genomic_DNA"/>
</dbReference>
<reference evidence="2" key="1">
    <citation type="submission" date="2020-06" db="EMBL/GenBank/DDBJ databases">
        <authorList>
            <person name="Onetto C."/>
        </authorList>
    </citation>
    <scope>NUCLEOTIDE SEQUENCE</scope>
</reference>
<dbReference type="OrthoDB" id="190098at2759"/>
<evidence type="ECO:0008006" key="4">
    <source>
        <dbReference type="Google" id="ProtNLM"/>
    </source>
</evidence>
<dbReference type="GO" id="GO:0000145">
    <property type="term" value="C:exocyst"/>
    <property type="evidence" value="ECO:0007669"/>
    <property type="project" value="InterPro"/>
</dbReference>
<dbReference type="AlphaFoldDB" id="A0A9N8PEK4"/>
<comment type="caution">
    <text evidence="2">The sequence shown here is derived from an EMBL/GenBank/DDBJ whole genome shotgun (WGS) entry which is preliminary data.</text>
</comment>